<dbReference type="AlphaFoldDB" id="A0A6G0Z851"/>
<name>A0A6G0Z851_APHCR</name>
<evidence type="ECO:0000313" key="3">
    <source>
        <dbReference type="Proteomes" id="UP000478052"/>
    </source>
</evidence>
<sequence length="806" mass="91901">MKSAESMRSIVYSFADYEPYVSLERIEIPTWMENEQKNIKLTNNAPKRLKLKTEETEELANGEPNYKKIKTEDKDKEFEIPKLILSKDGNTFKSKLKYSKLHKSENAHLKSLPERLNSKNKANPSNDEKRIIINHNNKEETTEIKGLLFGKIKVRDVDTINADFPETSSDIKYLKVRDVDTINVDFPEISSDIKYFKVRDVDTINANFSKISSNIEYFGTEKIDISQTNAPFVFPSLGTKKLTLLCFEQLHKKYFNKTVQDTLVINNNILFMNMLTNMHCISRVNLILSCKDKHVMTQKVHKLSVLYISYFEKLDKMLQTNIINLISIFEDSDYEHGFLMIILSLFIGLKMLSGNIFQKSNVLLSKLKKLQWEVTNDKNVNYNKIQSTLESDTFCSCYYKISELIGEGSHTDPNIIECWKLLFIPAVLKITYFHSVVDAIVNATDIDKLEKLLEEASNSVRQNSSSLSESKIKNLIALVNNSTQKNVNSSHEITQSCTSKLTSIENTGSLPILNVNTPNIVNKRSLSIKESTTTMPNHKSKVCDIKNTSITVLKNSKDWFKKPFPVKSQNTSTYTKTSEFQDVKMHYEGYSNIHLTSIPSLSIADRVKLRKTRNSVTPVYTTPEVSRKKLRSIKSEHLDTPHIVHTRISRSSKLNTNCNNPQKKHLKKTHAPNYVKMNAKNTSTTVSSKPNDLLKIPFSIKNENSSVPHVLFTINSEQNVLYKNSPLLPHIANTSLITNEEVCQAKNCSTKFPKNICLNKTVNSTIKTVNLQHGLNGNQMITMPKKPSVKIISKTSSSHNNDRSYP</sequence>
<protein>
    <submittedName>
        <fullName evidence="2">Uncharacterized protein</fullName>
    </submittedName>
</protein>
<dbReference type="OrthoDB" id="6590065at2759"/>
<accession>A0A6G0Z851</accession>
<organism evidence="2 3">
    <name type="scientific">Aphis craccivora</name>
    <name type="common">Cowpea aphid</name>
    <dbReference type="NCBI Taxonomy" id="307492"/>
    <lineage>
        <taxon>Eukaryota</taxon>
        <taxon>Metazoa</taxon>
        <taxon>Ecdysozoa</taxon>
        <taxon>Arthropoda</taxon>
        <taxon>Hexapoda</taxon>
        <taxon>Insecta</taxon>
        <taxon>Pterygota</taxon>
        <taxon>Neoptera</taxon>
        <taxon>Paraneoptera</taxon>
        <taxon>Hemiptera</taxon>
        <taxon>Sternorrhyncha</taxon>
        <taxon>Aphidomorpha</taxon>
        <taxon>Aphidoidea</taxon>
        <taxon>Aphididae</taxon>
        <taxon>Aphidini</taxon>
        <taxon>Aphis</taxon>
        <taxon>Aphis</taxon>
    </lineage>
</organism>
<proteinExistence type="predicted"/>
<feature type="region of interest" description="Disordered" evidence="1">
    <location>
        <begin position="109"/>
        <end position="128"/>
    </location>
</feature>
<dbReference type="EMBL" id="VUJU01001063">
    <property type="protein sequence ID" value="KAF0766986.1"/>
    <property type="molecule type" value="Genomic_DNA"/>
</dbReference>
<reference evidence="2 3" key="1">
    <citation type="submission" date="2019-08" db="EMBL/GenBank/DDBJ databases">
        <title>Whole genome of Aphis craccivora.</title>
        <authorList>
            <person name="Voronova N.V."/>
            <person name="Shulinski R.S."/>
            <person name="Bandarenka Y.V."/>
            <person name="Zhorov D.G."/>
            <person name="Warner D."/>
        </authorList>
    </citation>
    <scope>NUCLEOTIDE SEQUENCE [LARGE SCALE GENOMIC DNA]</scope>
    <source>
        <strain evidence="2">180601</strain>
        <tissue evidence="2">Whole Body</tissue>
    </source>
</reference>
<keyword evidence="3" id="KW-1185">Reference proteome</keyword>
<evidence type="ECO:0000313" key="2">
    <source>
        <dbReference type="EMBL" id="KAF0766986.1"/>
    </source>
</evidence>
<comment type="caution">
    <text evidence="2">The sequence shown here is derived from an EMBL/GenBank/DDBJ whole genome shotgun (WGS) entry which is preliminary data.</text>
</comment>
<dbReference type="Proteomes" id="UP000478052">
    <property type="component" value="Unassembled WGS sequence"/>
</dbReference>
<gene>
    <name evidence="2" type="ORF">FWK35_00004801</name>
</gene>
<evidence type="ECO:0000256" key="1">
    <source>
        <dbReference type="SAM" id="MobiDB-lite"/>
    </source>
</evidence>